<feature type="compositionally biased region" description="Low complexity" evidence="1">
    <location>
        <begin position="20"/>
        <end position="31"/>
    </location>
</feature>
<dbReference type="PANTHER" id="PTHR34952:SF2">
    <property type="entry name" value="OS05G0113500 PROTEIN"/>
    <property type="match status" value="1"/>
</dbReference>
<feature type="compositionally biased region" description="Basic and acidic residues" evidence="1">
    <location>
        <begin position="56"/>
        <end position="65"/>
    </location>
</feature>
<sequence>MSSVYGGLDYKDADSHLTASGSNKCCNNGSNHISGIGSEDAQESDGDDSGGYIHQHVNEESKDIIKPIPKSSDADDDGEDKNLATAESMASVTVIPAIKGSREKHGKSLEKLSVSWAEDVYDPPPSLVSHTRSKKQQPHKSKSRDSMQKSGKRGHKGSSNSSSSRGSKDKKSSSSRSKHSRDNKFGWATQTSIVAASS</sequence>
<dbReference type="AlphaFoldDB" id="A0A6J0K5Z4"/>
<dbReference type="OrthoDB" id="2016966at2759"/>
<protein>
    <submittedName>
        <fullName evidence="3">Uncharacterized protein LOC108814354</fullName>
    </submittedName>
</protein>
<reference evidence="2" key="1">
    <citation type="journal article" date="2019" name="Database">
        <title>The radish genome database (RadishGD): an integrated information resource for radish genomics.</title>
        <authorList>
            <person name="Yu H.J."/>
            <person name="Baek S."/>
            <person name="Lee Y.J."/>
            <person name="Cho A."/>
            <person name="Mun J.H."/>
        </authorList>
    </citation>
    <scope>NUCLEOTIDE SEQUENCE [LARGE SCALE GENOMIC DNA]</scope>
    <source>
        <strain evidence="2">cv. WK10039</strain>
    </source>
</reference>
<gene>
    <name evidence="3" type="primary">LOC108814354</name>
</gene>
<evidence type="ECO:0000313" key="2">
    <source>
        <dbReference type="Proteomes" id="UP000504610"/>
    </source>
</evidence>
<feature type="compositionally biased region" description="Basic residues" evidence="1">
    <location>
        <begin position="131"/>
        <end position="142"/>
    </location>
</feature>
<dbReference type="KEGG" id="rsz:108814354"/>
<dbReference type="GeneID" id="108814354"/>
<dbReference type="PANTHER" id="PTHR34952">
    <property type="entry name" value="OS05G0113500 PROTEIN"/>
    <property type="match status" value="1"/>
</dbReference>
<feature type="region of interest" description="Disordered" evidence="1">
    <location>
        <begin position="19"/>
        <end position="198"/>
    </location>
</feature>
<proteinExistence type="predicted"/>
<keyword evidence="2" id="KW-1185">Reference proteome</keyword>
<reference evidence="3" key="2">
    <citation type="submission" date="2025-08" db="UniProtKB">
        <authorList>
            <consortium name="RefSeq"/>
        </authorList>
    </citation>
    <scope>IDENTIFICATION</scope>
    <source>
        <tissue evidence="3">Leaf</tissue>
    </source>
</reference>
<name>A0A6J0K5Z4_RAPSA</name>
<evidence type="ECO:0000256" key="1">
    <source>
        <dbReference type="SAM" id="MobiDB-lite"/>
    </source>
</evidence>
<dbReference type="Proteomes" id="UP000504610">
    <property type="component" value="Chromosome 7"/>
</dbReference>
<feature type="compositionally biased region" description="Basic and acidic residues" evidence="1">
    <location>
        <begin position="100"/>
        <end position="110"/>
    </location>
</feature>
<organism evidence="2 3">
    <name type="scientific">Raphanus sativus</name>
    <name type="common">Radish</name>
    <name type="synonym">Raphanus raphanistrum var. sativus</name>
    <dbReference type="NCBI Taxonomy" id="3726"/>
    <lineage>
        <taxon>Eukaryota</taxon>
        <taxon>Viridiplantae</taxon>
        <taxon>Streptophyta</taxon>
        <taxon>Embryophyta</taxon>
        <taxon>Tracheophyta</taxon>
        <taxon>Spermatophyta</taxon>
        <taxon>Magnoliopsida</taxon>
        <taxon>eudicotyledons</taxon>
        <taxon>Gunneridae</taxon>
        <taxon>Pentapetalae</taxon>
        <taxon>rosids</taxon>
        <taxon>malvids</taxon>
        <taxon>Brassicales</taxon>
        <taxon>Brassicaceae</taxon>
        <taxon>Brassiceae</taxon>
        <taxon>Raphanus</taxon>
    </lineage>
</organism>
<dbReference type="RefSeq" id="XP_018442409.1">
    <property type="nucleotide sequence ID" value="XM_018586907.2"/>
</dbReference>
<feature type="compositionally biased region" description="Polar residues" evidence="1">
    <location>
        <begin position="188"/>
        <end position="198"/>
    </location>
</feature>
<accession>A0A6J0K5Z4</accession>
<evidence type="ECO:0000313" key="3">
    <source>
        <dbReference type="RefSeq" id="XP_018442409.1"/>
    </source>
</evidence>